<keyword evidence="8" id="KW-1185">Reference proteome</keyword>
<feature type="transmembrane region" description="Helical" evidence="5">
    <location>
        <begin position="123"/>
        <end position="144"/>
    </location>
</feature>
<dbReference type="AlphaFoldDB" id="A0A2G8T504"/>
<gene>
    <name evidence="7" type="ORF">CR103_04815</name>
</gene>
<dbReference type="OrthoDB" id="5797290at2"/>
<keyword evidence="2 5" id="KW-0812">Transmembrane</keyword>
<keyword evidence="3 5" id="KW-1133">Transmembrane helix</keyword>
<feature type="transmembrane region" description="Helical" evidence="5">
    <location>
        <begin position="77"/>
        <end position="96"/>
    </location>
</feature>
<evidence type="ECO:0000256" key="3">
    <source>
        <dbReference type="ARBA" id="ARBA00022989"/>
    </source>
</evidence>
<evidence type="ECO:0000313" key="7">
    <source>
        <dbReference type="EMBL" id="PIL41053.1"/>
    </source>
</evidence>
<comment type="caution">
    <text evidence="7">The sequence shown here is derived from an EMBL/GenBank/DDBJ whole genome shotgun (WGS) entry which is preliminary data.</text>
</comment>
<comment type="subcellular location">
    <subcellularLocation>
        <location evidence="1">Membrane</location>
    </subcellularLocation>
</comment>
<evidence type="ECO:0000256" key="2">
    <source>
        <dbReference type="ARBA" id="ARBA00022692"/>
    </source>
</evidence>
<dbReference type="RefSeq" id="WP_099914870.1">
    <property type="nucleotide sequence ID" value="NZ_BMHS01000005.1"/>
</dbReference>
<evidence type="ECO:0000259" key="6">
    <source>
        <dbReference type="Pfam" id="PF13664"/>
    </source>
</evidence>
<accession>A0A2G8T504</accession>
<dbReference type="InterPro" id="IPR025423">
    <property type="entry name" value="TMEM205-like"/>
</dbReference>
<reference evidence="7 8" key="1">
    <citation type="submission" date="2017-10" db="EMBL/GenBank/DDBJ databases">
        <title>Massilia psychrophilum sp. nov., a novel purple-pigmented bacterium isolated from Tianshan glacier, Xinjiang Municipality, China.</title>
        <authorList>
            <person name="Wang H."/>
        </authorList>
    </citation>
    <scope>NUCLEOTIDE SEQUENCE [LARGE SCALE GENOMIC DNA]</scope>
    <source>
        <strain evidence="7 8">JCM 30813</strain>
    </source>
</reference>
<organism evidence="7 8">
    <name type="scientific">Massilia psychrophila</name>
    <dbReference type="NCBI Taxonomy" id="1603353"/>
    <lineage>
        <taxon>Bacteria</taxon>
        <taxon>Pseudomonadati</taxon>
        <taxon>Pseudomonadota</taxon>
        <taxon>Betaproteobacteria</taxon>
        <taxon>Burkholderiales</taxon>
        <taxon>Oxalobacteraceae</taxon>
        <taxon>Telluria group</taxon>
        <taxon>Massilia</taxon>
    </lineage>
</organism>
<evidence type="ECO:0000256" key="4">
    <source>
        <dbReference type="ARBA" id="ARBA00023136"/>
    </source>
</evidence>
<proteinExistence type="predicted"/>
<dbReference type="EMBL" id="PDOB01000004">
    <property type="protein sequence ID" value="PIL41053.1"/>
    <property type="molecule type" value="Genomic_DNA"/>
</dbReference>
<protein>
    <recommendedName>
        <fullName evidence="6">TMEM205-like domain-containing protein</fullName>
    </recommendedName>
</protein>
<dbReference type="GO" id="GO:0016020">
    <property type="term" value="C:membrane"/>
    <property type="evidence" value="ECO:0007669"/>
    <property type="project" value="UniProtKB-SubCell"/>
</dbReference>
<evidence type="ECO:0000256" key="5">
    <source>
        <dbReference type="SAM" id="Phobius"/>
    </source>
</evidence>
<sequence length="147" mass="15599">MLATRLRLLVAALWAGSLWTIGYVVAPTLFLNLNDNVQAGTMVGFLLRSQAWLSIGCAIILYALVKLSKIEPAQKRTLSLMIVAMLACALVIYVGLQPAMASLKEAAGAAGLGGTPEGRRFGILHGVSQMVYLVESVLGGALLVKMR</sequence>
<evidence type="ECO:0000256" key="1">
    <source>
        <dbReference type="ARBA" id="ARBA00004370"/>
    </source>
</evidence>
<dbReference type="Proteomes" id="UP000228593">
    <property type="component" value="Unassembled WGS sequence"/>
</dbReference>
<feature type="domain" description="TMEM205-like" evidence="6">
    <location>
        <begin position="9"/>
        <end position="107"/>
    </location>
</feature>
<feature type="transmembrane region" description="Helical" evidence="5">
    <location>
        <begin position="45"/>
        <end position="65"/>
    </location>
</feature>
<feature type="transmembrane region" description="Helical" evidence="5">
    <location>
        <begin position="12"/>
        <end position="33"/>
    </location>
</feature>
<name>A0A2G8T504_9BURK</name>
<keyword evidence="4 5" id="KW-0472">Membrane</keyword>
<evidence type="ECO:0000313" key="8">
    <source>
        <dbReference type="Proteomes" id="UP000228593"/>
    </source>
</evidence>
<dbReference type="Pfam" id="PF13664">
    <property type="entry name" value="DUF4149"/>
    <property type="match status" value="1"/>
</dbReference>